<gene>
    <name evidence="2" type="ORF">Cocul_00881</name>
</gene>
<dbReference type="STRING" id="1544416.Cocul_00881"/>
<reference evidence="2 3" key="1">
    <citation type="submission" date="2015-10" db="EMBL/GenBank/DDBJ databases">
        <title>Corynebacteirum lowii and Corynebacterium oculi species nova, derived from human clinical disease and and emended description of Corynebacterium mastiditis.</title>
        <authorList>
            <person name="Bernard K."/>
            <person name="Pacheco A.L."/>
            <person name="Mcdougall C."/>
            <person name="Burtx T."/>
            <person name="Weibe D."/>
            <person name="Tyler S."/>
            <person name="Olson A.B."/>
            <person name="Cnockaert M."/>
            <person name="Eguchi H."/>
            <person name="Kuwahara T."/>
            <person name="Nakayama-Imaohji H."/>
            <person name="Boudewijins M."/>
            <person name="Van Hoecke F."/>
            <person name="Bernier A.-M."/>
            <person name="Vandamme P."/>
        </authorList>
    </citation>
    <scope>NUCLEOTIDE SEQUENCE [LARGE SCALE GENOMIC DNA]</scope>
    <source>
        <strain evidence="2 3">NML 130210</strain>
    </source>
</reference>
<name>A0A0Q0YCW4_9CORY</name>
<dbReference type="AlphaFoldDB" id="A0A0Q0YCW4"/>
<protein>
    <submittedName>
        <fullName evidence="2">Uncharacterized protein</fullName>
    </submittedName>
</protein>
<evidence type="ECO:0000256" key="1">
    <source>
        <dbReference type="SAM" id="Phobius"/>
    </source>
</evidence>
<feature type="transmembrane region" description="Helical" evidence="1">
    <location>
        <begin position="37"/>
        <end position="58"/>
    </location>
</feature>
<evidence type="ECO:0000313" key="2">
    <source>
        <dbReference type="EMBL" id="KQB84085.1"/>
    </source>
</evidence>
<dbReference type="EMBL" id="LKST01000002">
    <property type="protein sequence ID" value="KQB84085.1"/>
    <property type="molecule type" value="Genomic_DNA"/>
</dbReference>
<organism evidence="2 3">
    <name type="scientific">Corynebacterium oculi</name>
    <dbReference type="NCBI Taxonomy" id="1544416"/>
    <lineage>
        <taxon>Bacteria</taxon>
        <taxon>Bacillati</taxon>
        <taxon>Actinomycetota</taxon>
        <taxon>Actinomycetes</taxon>
        <taxon>Mycobacteriales</taxon>
        <taxon>Corynebacteriaceae</taxon>
        <taxon>Corynebacterium</taxon>
    </lineage>
</organism>
<comment type="caution">
    <text evidence="2">The sequence shown here is derived from an EMBL/GenBank/DDBJ whole genome shotgun (WGS) entry which is preliminary data.</text>
</comment>
<keyword evidence="1" id="KW-1133">Transmembrane helix</keyword>
<dbReference type="RefSeq" id="WP_055122087.1">
    <property type="nucleotide sequence ID" value="NZ_LKST01000002.1"/>
</dbReference>
<sequence length="68" mass="7878">MLTIWIWNHIPPRKNPDNKQPHFANRHPRATPAIKSAILLAGFFLLTILGSMTIFPYLGQMIYKMPTF</sequence>
<dbReference type="PATRIC" id="fig|1544416.3.peg.880"/>
<keyword evidence="3" id="KW-1185">Reference proteome</keyword>
<dbReference type="Proteomes" id="UP000050517">
    <property type="component" value="Unassembled WGS sequence"/>
</dbReference>
<proteinExistence type="predicted"/>
<evidence type="ECO:0000313" key="3">
    <source>
        <dbReference type="Proteomes" id="UP000050517"/>
    </source>
</evidence>
<keyword evidence="1" id="KW-0812">Transmembrane</keyword>
<accession>A0A0Q0YCW4</accession>
<keyword evidence="1" id="KW-0472">Membrane</keyword>